<name>A1APU8_PELPD</name>
<dbReference type="AlphaFoldDB" id="A1APU8"/>
<dbReference type="HOGENOM" id="CLU_037938_1_0_7"/>
<organism evidence="3 4">
    <name type="scientific">Pelobacter propionicus (strain DSM 2379 / NBRC 103807 / OttBd1)</name>
    <dbReference type="NCBI Taxonomy" id="338966"/>
    <lineage>
        <taxon>Bacteria</taxon>
        <taxon>Pseudomonadati</taxon>
        <taxon>Thermodesulfobacteriota</taxon>
        <taxon>Desulfuromonadia</taxon>
        <taxon>Desulfuromonadales</taxon>
        <taxon>Desulfuromonadaceae</taxon>
        <taxon>Pelobacter</taxon>
    </lineage>
</organism>
<dbReference type="KEGG" id="ppd:Ppro_1756"/>
<sequence>MPPSSNTGAKNTSLVPSENRALIDWLAWTVKEFDPHAAIASLGLSFLPFQASPGGGMGYRSTLRCGHITVFFDGAENMGCHFVMSGQGCREFEGRVKNSKNRTVAWYRLMHSLQAAGANITRIDLAVDTVDGSLPLENVEKSVRERRVQSRFREAMMYEKIALTDTEKPTGKTIYLGSSQGKIKIRFYDKMAERGLSPDLGSWVRAEVQCMAERAAAVVMHLCKGVEFGELVVSCLNTYYRPINAESVNKSHCSTQDWWSAWLTTTEKIRLTSAKAVKYVTDSMEYVKRQYGATFAMFKKYLGVAAFSDFMHDLVSTGRDRMSRKHTDMIEITNLSELLPPYHAF</sequence>
<dbReference type="OrthoDB" id="9809126at2"/>
<evidence type="ECO:0000259" key="2">
    <source>
        <dbReference type="Pfam" id="PF18106"/>
    </source>
</evidence>
<evidence type="ECO:0000313" key="4">
    <source>
        <dbReference type="Proteomes" id="UP000006732"/>
    </source>
</evidence>
<dbReference type="RefSeq" id="WP_011735645.1">
    <property type="nucleotide sequence ID" value="NC_008609.1"/>
</dbReference>
<evidence type="ECO:0000313" key="3">
    <source>
        <dbReference type="EMBL" id="ABK99368.1"/>
    </source>
</evidence>
<keyword evidence="3" id="KW-0648">Protein biosynthesis</keyword>
<dbReference type="InterPro" id="IPR040819">
    <property type="entry name" value="Rol_Rep_N"/>
</dbReference>
<dbReference type="Proteomes" id="UP000006732">
    <property type="component" value="Chromosome"/>
</dbReference>
<dbReference type="EMBL" id="CP000482">
    <property type="protein sequence ID" value="ABK99368.1"/>
    <property type="molecule type" value="Genomic_DNA"/>
</dbReference>
<dbReference type="STRING" id="338966.Ppro_1756"/>
<proteinExistence type="predicted"/>
<accession>A1APU8</accession>
<protein>
    <submittedName>
        <fullName evidence="3">Replication initiation factor</fullName>
    </submittedName>
</protein>
<dbReference type="Pfam" id="PF02486">
    <property type="entry name" value="Rep_trans"/>
    <property type="match status" value="1"/>
</dbReference>
<evidence type="ECO:0000259" key="1">
    <source>
        <dbReference type="Pfam" id="PF02486"/>
    </source>
</evidence>
<keyword evidence="4" id="KW-1185">Reference proteome</keyword>
<dbReference type="eggNOG" id="COG2946">
    <property type="taxonomic scope" value="Bacteria"/>
</dbReference>
<dbReference type="InterPro" id="IPR003491">
    <property type="entry name" value="REP-like_C"/>
</dbReference>
<gene>
    <name evidence="3" type="ordered locus">Ppro_1756</name>
</gene>
<feature type="domain" description="Replication initiation protein-like C-terminal" evidence="1">
    <location>
        <begin position="118"/>
        <end position="315"/>
    </location>
</feature>
<reference evidence="3 4" key="1">
    <citation type="submission" date="2006-10" db="EMBL/GenBank/DDBJ databases">
        <title>Complete sequence of chromosome of Pelobacter propionicus DSM 2379.</title>
        <authorList>
            <consortium name="US DOE Joint Genome Institute"/>
            <person name="Copeland A."/>
            <person name="Lucas S."/>
            <person name="Lapidus A."/>
            <person name="Barry K."/>
            <person name="Detter J.C."/>
            <person name="Glavina del Rio T."/>
            <person name="Hammon N."/>
            <person name="Israni S."/>
            <person name="Dalin E."/>
            <person name="Tice H."/>
            <person name="Pitluck S."/>
            <person name="Saunders E."/>
            <person name="Brettin T."/>
            <person name="Bruce D."/>
            <person name="Han C."/>
            <person name="Tapia R."/>
            <person name="Schmutz J."/>
            <person name="Larimer F."/>
            <person name="Land M."/>
            <person name="Hauser L."/>
            <person name="Kyrpides N."/>
            <person name="Kim E."/>
            <person name="Lovley D."/>
            <person name="Richardson P."/>
        </authorList>
    </citation>
    <scope>NUCLEOTIDE SEQUENCE [LARGE SCALE GENOMIC DNA]</scope>
    <source>
        <strain evidence="4">DSM 2379 / NBRC 103807 / OttBd1</strain>
    </source>
</reference>
<keyword evidence="3" id="KW-0396">Initiation factor</keyword>
<dbReference type="GO" id="GO:0003743">
    <property type="term" value="F:translation initiation factor activity"/>
    <property type="evidence" value="ECO:0007669"/>
    <property type="project" value="UniProtKB-KW"/>
</dbReference>
<feature type="domain" description="Rolling Circle replication initiation protein N-terminal" evidence="2">
    <location>
        <begin position="21"/>
        <end position="110"/>
    </location>
</feature>
<dbReference type="Pfam" id="PF18106">
    <property type="entry name" value="Rol_Rep_N"/>
    <property type="match status" value="1"/>
</dbReference>